<dbReference type="EMBL" id="FZNQ01000027">
    <property type="protein sequence ID" value="SNR64763.1"/>
    <property type="molecule type" value="Genomic_DNA"/>
</dbReference>
<dbReference type="AlphaFoldDB" id="A0A238Y280"/>
<evidence type="ECO:0000313" key="1">
    <source>
        <dbReference type="EMBL" id="SNR64763.1"/>
    </source>
</evidence>
<name>A0A238Y280_HALVU</name>
<gene>
    <name evidence="1" type="ORF">SAMN06264855_12717</name>
</gene>
<sequence length="59" mass="7013">MNLVELLPNYTAENPRQPVRKDMLRSLRDKADILSYEEPAPTSPHYWALTRVRTRNFQI</sequence>
<organism evidence="1 2">
    <name type="scientific">Halorubrum vacuolatum</name>
    <name type="common">Natronobacterium vacuolatum</name>
    <dbReference type="NCBI Taxonomy" id="63740"/>
    <lineage>
        <taxon>Archaea</taxon>
        <taxon>Methanobacteriati</taxon>
        <taxon>Methanobacteriota</taxon>
        <taxon>Stenosarchaea group</taxon>
        <taxon>Halobacteria</taxon>
        <taxon>Halobacteriales</taxon>
        <taxon>Haloferacaceae</taxon>
        <taxon>Halorubrum</taxon>
    </lineage>
</organism>
<keyword evidence="2" id="KW-1185">Reference proteome</keyword>
<accession>A0A238Y280</accession>
<reference evidence="1 2" key="1">
    <citation type="submission" date="2017-06" db="EMBL/GenBank/DDBJ databases">
        <authorList>
            <person name="Kim H.J."/>
            <person name="Triplett B.A."/>
        </authorList>
    </citation>
    <scope>NUCLEOTIDE SEQUENCE [LARGE SCALE GENOMIC DNA]</scope>
    <source>
        <strain evidence="1 2">DSM 8800</strain>
    </source>
</reference>
<evidence type="ECO:0000313" key="2">
    <source>
        <dbReference type="Proteomes" id="UP000198397"/>
    </source>
</evidence>
<dbReference type="Proteomes" id="UP000198397">
    <property type="component" value="Unassembled WGS sequence"/>
</dbReference>
<protein>
    <submittedName>
        <fullName evidence="1">Uncharacterized protein</fullName>
    </submittedName>
</protein>
<proteinExistence type="predicted"/>